<dbReference type="GO" id="GO:0016803">
    <property type="term" value="F:ether hydrolase activity"/>
    <property type="evidence" value="ECO:0007669"/>
    <property type="project" value="TreeGrafter"/>
</dbReference>
<dbReference type="GO" id="GO:0046348">
    <property type="term" value="P:amino sugar catabolic process"/>
    <property type="evidence" value="ECO:0007669"/>
    <property type="project" value="TreeGrafter"/>
</dbReference>
<dbReference type="GO" id="GO:0097367">
    <property type="term" value="F:carbohydrate derivative binding"/>
    <property type="evidence" value="ECO:0007669"/>
    <property type="project" value="InterPro"/>
</dbReference>
<organism evidence="4">
    <name type="scientific">bioreactor metagenome</name>
    <dbReference type="NCBI Taxonomy" id="1076179"/>
    <lineage>
        <taxon>unclassified sequences</taxon>
        <taxon>metagenomes</taxon>
        <taxon>ecological metagenomes</taxon>
    </lineage>
</organism>
<protein>
    <submittedName>
        <fullName evidence="4">N-acetylmuramic acid 6-phosphate etherase</fullName>
        <ecNumber evidence="4">4.2.1.126</ecNumber>
    </submittedName>
</protein>
<feature type="domain" description="SIS" evidence="3">
    <location>
        <begin position="1"/>
        <end position="84"/>
    </location>
</feature>
<dbReference type="EC" id="4.2.1.126" evidence="4"/>
<keyword evidence="2" id="KW-0119">Carbohydrate metabolism</keyword>
<dbReference type="Gene3D" id="3.40.50.10490">
    <property type="entry name" value="Glucose-6-phosphate isomerase like protein, domain 1"/>
    <property type="match status" value="1"/>
</dbReference>
<evidence type="ECO:0000256" key="2">
    <source>
        <dbReference type="ARBA" id="ARBA00023277"/>
    </source>
</evidence>
<dbReference type="SUPFAM" id="SSF53697">
    <property type="entry name" value="SIS domain"/>
    <property type="match status" value="1"/>
</dbReference>
<sequence>MIGLAASGRTPYVIGALRYARSIGCATVAISCNKNAKISAEADVPIELLTGLEVLTGSTRLKAGTAEKMALNMISTVSMIETGKVYENLMVDLRQTNEKLACRAENIVMQATGCDRGQASEALREAEGEAKLAITRILLDTDLETAKRKLMQAGGKVREALKTC</sequence>
<reference evidence="4" key="1">
    <citation type="submission" date="2019-08" db="EMBL/GenBank/DDBJ databases">
        <authorList>
            <person name="Kucharzyk K."/>
            <person name="Murdoch R.W."/>
            <person name="Higgins S."/>
            <person name="Loffler F."/>
        </authorList>
    </citation>
    <scope>NUCLEOTIDE SEQUENCE</scope>
</reference>
<evidence type="ECO:0000259" key="3">
    <source>
        <dbReference type="PROSITE" id="PS51464"/>
    </source>
</evidence>
<dbReference type="PANTHER" id="PTHR10088:SF4">
    <property type="entry name" value="GLUCOKINASE REGULATORY PROTEIN"/>
    <property type="match status" value="1"/>
</dbReference>
<dbReference type="GO" id="GO:0009254">
    <property type="term" value="P:peptidoglycan turnover"/>
    <property type="evidence" value="ECO:0007669"/>
    <property type="project" value="TreeGrafter"/>
</dbReference>
<evidence type="ECO:0000256" key="1">
    <source>
        <dbReference type="ARBA" id="ARBA00023239"/>
    </source>
</evidence>
<dbReference type="GO" id="GO:0016835">
    <property type="term" value="F:carbon-oxygen lyase activity"/>
    <property type="evidence" value="ECO:0007669"/>
    <property type="project" value="TreeGrafter"/>
</dbReference>
<gene>
    <name evidence="4" type="primary">murQ_28</name>
    <name evidence="4" type="ORF">SDC9_199053</name>
</gene>
<name>A0A645IJE3_9ZZZZ</name>
<dbReference type="Gene3D" id="1.10.8.1080">
    <property type="match status" value="1"/>
</dbReference>
<dbReference type="AlphaFoldDB" id="A0A645IJE3"/>
<proteinExistence type="predicted"/>
<dbReference type="InterPro" id="IPR046348">
    <property type="entry name" value="SIS_dom_sf"/>
</dbReference>
<dbReference type="EMBL" id="VSSQ01116494">
    <property type="protein sequence ID" value="MPN51408.1"/>
    <property type="molecule type" value="Genomic_DNA"/>
</dbReference>
<dbReference type="FunFam" id="1.10.8.1080:FF:000001">
    <property type="entry name" value="N-acetylmuramic acid 6-phosphate etherase"/>
    <property type="match status" value="1"/>
</dbReference>
<dbReference type="InterPro" id="IPR001347">
    <property type="entry name" value="SIS_dom"/>
</dbReference>
<keyword evidence="1 4" id="KW-0456">Lyase</keyword>
<dbReference type="PANTHER" id="PTHR10088">
    <property type="entry name" value="GLUCOKINASE REGULATORY PROTEIN"/>
    <property type="match status" value="1"/>
</dbReference>
<dbReference type="InterPro" id="IPR040190">
    <property type="entry name" value="MURQ/GCKR"/>
</dbReference>
<dbReference type="PROSITE" id="PS51464">
    <property type="entry name" value="SIS"/>
    <property type="match status" value="1"/>
</dbReference>
<dbReference type="NCBIfam" id="NF003915">
    <property type="entry name" value="PRK05441.1"/>
    <property type="match status" value="1"/>
</dbReference>
<evidence type="ECO:0000313" key="4">
    <source>
        <dbReference type="EMBL" id="MPN51408.1"/>
    </source>
</evidence>
<comment type="caution">
    <text evidence="4">The sequence shown here is derived from an EMBL/GenBank/DDBJ whole genome shotgun (WGS) entry which is preliminary data.</text>
</comment>
<accession>A0A645IJE3</accession>